<keyword evidence="2" id="KW-1185">Reference proteome</keyword>
<dbReference type="EMBL" id="FJOG01000043">
    <property type="protein sequence ID" value="CZR67346.1"/>
    <property type="molecule type" value="Genomic_DNA"/>
</dbReference>
<accession>A0A1L7XQL9</accession>
<reference evidence="1 2" key="1">
    <citation type="submission" date="2016-03" db="EMBL/GenBank/DDBJ databases">
        <authorList>
            <person name="Ploux O."/>
        </authorList>
    </citation>
    <scope>NUCLEOTIDE SEQUENCE [LARGE SCALE GENOMIC DNA]</scope>
    <source>
        <strain evidence="1 2">UAMH 11012</strain>
    </source>
</reference>
<name>A0A1L7XQL9_9HELO</name>
<organism evidence="1 2">
    <name type="scientific">Phialocephala subalpina</name>
    <dbReference type="NCBI Taxonomy" id="576137"/>
    <lineage>
        <taxon>Eukaryota</taxon>
        <taxon>Fungi</taxon>
        <taxon>Dikarya</taxon>
        <taxon>Ascomycota</taxon>
        <taxon>Pezizomycotina</taxon>
        <taxon>Leotiomycetes</taxon>
        <taxon>Helotiales</taxon>
        <taxon>Mollisiaceae</taxon>
        <taxon>Phialocephala</taxon>
        <taxon>Phialocephala fortinii species complex</taxon>
    </lineage>
</organism>
<evidence type="ECO:0000313" key="2">
    <source>
        <dbReference type="Proteomes" id="UP000184330"/>
    </source>
</evidence>
<proteinExistence type="predicted"/>
<evidence type="ECO:0000313" key="1">
    <source>
        <dbReference type="EMBL" id="CZR67346.1"/>
    </source>
</evidence>
<protein>
    <submittedName>
        <fullName evidence="1">Uncharacterized protein</fullName>
    </submittedName>
</protein>
<dbReference type="AlphaFoldDB" id="A0A1L7XQL9"/>
<gene>
    <name evidence="1" type="ORF">PAC_17245</name>
</gene>
<sequence length="158" mass="17753">MTNRAPATFLAPMVPNNLHSTSLSEHLTKLSAKYPAYSIEELTRAHQLTLHDGRIRVQKRDVDKARSLISAENVPAANGYQHVYKDPAQLAAEEKERMEMEMKGLVVGLRVEFDFSGVKEGKWKGECVGFGNQDVEYLGVEGKVKLEVLRTDEEMGMF</sequence>
<dbReference type="Proteomes" id="UP000184330">
    <property type="component" value="Unassembled WGS sequence"/>
</dbReference>